<dbReference type="EMBL" id="KZ623633">
    <property type="protein sequence ID" value="PNS22237.1"/>
    <property type="molecule type" value="Genomic_DNA"/>
</dbReference>
<reference evidence="1" key="2">
    <citation type="submission" date="2017-07" db="EMBL/GenBank/DDBJ databases">
        <title>WGS assembly of Populus trichocarpa.</title>
        <authorList>
            <person name="Tuskan G."/>
            <person name="Difazio S."/>
            <person name="Jansson S."/>
            <person name="Bohlmann J."/>
            <person name="Grigoriev I."/>
            <person name="Hellsten U."/>
            <person name="Putnam N."/>
            <person name="Ralph S."/>
            <person name="Rombauts S."/>
            <person name="Salamov A."/>
            <person name="Schein J."/>
            <person name="Sterck L."/>
            <person name="Aerts A."/>
            <person name="Bhalerao R."/>
            <person name="Bhalerao R."/>
            <person name="Blaudez D."/>
            <person name="Boerjan W."/>
            <person name="Brun A."/>
            <person name="Brunner A."/>
            <person name="Busov V."/>
            <person name="Campbell M."/>
            <person name="Carlson J."/>
            <person name="Chalot M."/>
            <person name="Chapman J."/>
            <person name="Chen G."/>
            <person name="Cooper D."/>
            <person name="Coutinho P."/>
            <person name="Couturier J."/>
            <person name="Covert S."/>
            <person name="Cronk Q."/>
            <person name="Cunningham R."/>
            <person name="Davis J."/>
            <person name="Degroeve S."/>
            <person name="Dejardin A."/>
            <person name="Depamphilis C."/>
            <person name="Detter J."/>
            <person name="Dirks B."/>
            <person name="Dubchak I."/>
            <person name="Duplessis S."/>
            <person name="Ehlting J."/>
            <person name="Ellis B."/>
            <person name="Gendler K."/>
            <person name="Goodstein D."/>
            <person name="Gribskov M."/>
            <person name="Grimwood J."/>
            <person name="Groover A."/>
            <person name="Gunter L."/>
            <person name="Hamberger B."/>
            <person name="Heinze B."/>
            <person name="Helariutta Y."/>
            <person name="Henrissat B."/>
            <person name="Holligan D."/>
            <person name="Holt R."/>
            <person name="Huang W."/>
            <person name="Islam-Faridi N."/>
            <person name="Jones S."/>
            <person name="Jones-Rhoades M."/>
            <person name="Jorgensen R."/>
            <person name="Joshi C."/>
            <person name="Kangasjarvi J."/>
            <person name="Karlsson J."/>
            <person name="Kelleher C."/>
            <person name="Kirkpatrick R."/>
            <person name="Kirst M."/>
            <person name="Kohler A."/>
            <person name="Kalluri U."/>
            <person name="Larimer F."/>
            <person name="Leebens-Mack J."/>
            <person name="Leple J."/>
            <person name="Locascio P."/>
            <person name="Lou Y."/>
            <person name="Lucas S."/>
            <person name="Martin F."/>
            <person name="Montanini B."/>
            <person name="Napoli C."/>
            <person name="Nelson D."/>
            <person name="Nelson C."/>
            <person name="Nieminen K."/>
            <person name="Nilsson O."/>
            <person name="Pereda V."/>
            <person name="Peter G."/>
            <person name="Philippe R."/>
            <person name="Pilate G."/>
            <person name="Poliakov A."/>
            <person name="Razumovskaya J."/>
            <person name="Richardson P."/>
            <person name="Rinaldi C."/>
            <person name="Ritland K."/>
            <person name="Rouze P."/>
            <person name="Ryaboy D."/>
            <person name="Schmutz J."/>
            <person name="Schrader J."/>
            <person name="Segerman B."/>
            <person name="Shin H."/>
            <person name="Siddiqui A."/>
            <person name="Sterky F."/>
            <person name="Terry A."/>
            <person name="Tsai C."/>
            <person name="Uberbacher E."/>
            <person name="Unneberg P."/>
            <person name="Vahala J."/>
            <person name="Wall K."/>
            <person name="Wessler S."/>
            <person name="Yang G."/>
            <person name="Yin T."/>
            <person name="Douglas C."/>
            <person name="Marra M."/>
            <person name="Sandberg G."/>
            <person name="Van De Peer Y."/>
            <person name="Rokhsar D."/>
        </authorList>
    </citation>
    <scope>NUCLEOTIDE SEQUENCE</scope>
    <source>
        <strain evidence="1">Nisqually-1</strain>
    </source>
</reference>
<dbReference type="InParanoid" id="A0A2K1R4M3"/>
<reference evidence="1" key="1">
    <citation type="journal article" date="2006" name="Science">
        <title>The genome of black cottonwood, Populus trichocarpa (Torr. &amp; Gray).</title>
        <authorList>
            <person name="Tuskan G.A."/>
            <person name="Difazio S."/>
            <person name="Jansson S."/>
            <person name="Bohlmann J."/>
            <person name="Grigoriev I."/>
            <person name="Hellsten U."/>
            <person name="Putnam N."/>
            <person name="Ralph S."/>
            <person name="Rombauts S."/>
            <person name="Salamov A."/>
            <person name="Schein J."/>
            <person name="Sterck L."/>
            <person name="Aerts A."/>
            <person name="Bhalerao R.R."/>
            <person name="Bhalerao R.P."/>
            <person name="Blaudez D."/>
            <person name="Boerjan W."/>
            <person name="Brun A."/>
            <person name="Brunner A."/>
            <person name="Busov V."/>
            <person name="Campbell M."/>
            <person name="Carlson J."/>
            <person name="Chalot M."/>
            <person name="Chapman J."/>
            <person name="Chen G.L."/>
            <person name="Cooper D."/>
            <person name="Coutinho P.M."/>
            <person name="Couturier J."/>
            <person name="Covert S."/>
            <person name="Cronk Q."/>
            <person name="Cunningham R."/>
            <person name="Davis J."/>
            <person name="Degroeve S."/>
            <person name="Dejardin A."/>
            <person name="Depamphilis C."/>
            <person name="Detter J."/>
            <person name="Dirks B."/>
            <person name="Dubchak I."/>
            <person name="Duplessis S."/>
            <person name="Ehlting J."/>
            <person name="Ellis B."/>
            <person name="Gendler K."/>
            <person name="Goodstein D."/>
            <person name="Gribskov M."/>
            <person name="Grimwood J."/>
            <person name="Groover A."/>
            <person name="Gunter L."/>
            <person name="Hamberger B."/>
            <person name="Heinze B."/>
            <person name="Helariutta Y."/>
            <person name="Henrissat B."/>
            <person name="Holligan D."/>
            <person name="Holt R."/>
            <person name="Huang W."/>
            <person name="Islam-Faridi N."/>
            <person name="Jones S."/>
            <person name="Jones-Rhoades M."/>
            <person name="Jorgensen R."/>
            <person name="Joshi C."/>
            <person name="Kangasjarvi J."/>
            <person name="Karlsson J."/>
            <person name="Kelleher C."/>
            <person name="Kirkpatrick R."/>
            <person name="Kirst M."/>
            <person name="Kohler A."/>
            <person name="Kalluri U."/>
            <person name="Larimer F."/>
            <person name="Leebens-Mack J."/>
            <person name="Leple J.C."/>
            <person name="Locascio P."/>
            <person name="Lou Y."/>
            <person name="Lucas S."/>
            <person name="Martin F."/>
            <person name="Montanini B."/>
            <person name="Napoli C."/>
            <person name="Nelson D.R."/>
            <person name="Nelson C."/>
            <person name="Nieminen K."/>
            <person name="Nilsson O."/>
            <person name="Pereda V."/>
            <person name="Peter G."/>
            <person name="Philippe R."/>
            <person name="Pilate G."/>
            <person name="Poliakov A."/>
            <person name="Razumovskaya J."/>
            <person name="Richardson P."/>
            <person name="Rinaldi C."/>
            <person name="Ritland K."/>
            <person name="Rouze P."/>
            <person name="Ryaboy D."/>
            <person name="Schmutz J."/>
            <person name="Schrader J."/>
            <person name="Segerman B."/>
            <person name="Shin H."/>
            <person name="Siddiqui A."/>
            <person name="Sterky F."/>
            <person name="Terry A."/>
            <person name="Tsai C.J."/>
            <person name="Uberbacher E."/>
            <person name="Unneberg P."/>
            <person name="Vahala J."/>
            <person name="Wall K."/>
            <person name="Wessler S."/>
            <person name="Yang G."/>
            <person name="Yin T."/>
            <person name="Douglas C."/>
            <person name="Marra M."/>
            <person name="Sandberg G."/>
            <person name="Van de Peer Y."/>
            <person name="Rokhsar D."/>
        </authorList>
    </citation>
    <scope>NUCLEOTIDE SEQUENCE [LARGE SCALE GENOMIC DNA]</scope>
    <source>
        <strain evidence="1">Nisqually-1</strain>
    </source>
</reference>
<dbReference type="AlphaFoldDB" id="A0A2K1R4M3"/>
<sequence>MEKVQRWMDILTEVAISSGSESSKRVNGMDWPAGNRFHGTDVEFVLNFRKKVLEENELDIDFEFDVTLEEN</sequence>
<name>A0A2K1R4M3_POPTR</name>
<organism evidence="1">
    <name type="scientific">Populus trichocarpa</name>
    <name type="common">Western balsam poplar</name>
    <name type="synonym">Populus balsamifera subsp. trichocarpa</name>
    <dbReference type="NCBI Taxonomy" id="3694"/>
    <lineage>
        <taxon>Eukaryota</taxon>
        <taxon>Viridiplantae</taxon>
        <taxon>Streptophyta</taxon>
        <taxon>Embryophyta</taxon>
        <taxon>Tracheophyta</taxon>
        <taxon>Spermatophyta</taxon>
        <taxon>Magnoliopsida</taxon>
        <taxon>eudicotyledons</taxon>
        <taxon>Gunneridae</taxon>
        <taxon>Pentapetalae</taxon>
        <taxon>rosids</taxon>
        <taxon>fabids</taxon>
        <taxon>Malpighiales</taxon>
        <taxon>Salicaceae</taxon>
        <taxon>Saliceae</taxon>
        <taxon>Populus</taxon>
    </lineage>
</organism>
<evidence type="ECO:0000313" key="1">
    <source>
        <dbReference type="EMBL" id="PNS22237.1"/>
    </source>
</evidence>
<gene>
    <name evidence="1" type="ORF">POPTR_T161000</name>
</gene>
<accession>A0A2K1R4M3</accession>
<proteinExistence type="predicted"/>
<protein>
    <submittedName>
        <fullName evidence="1">Uncharacterized protein</fullName>
    </submittedName>
</protein>